<accession>A0ABM7W862</accession>
<keyword evidence="5" id="KW-0698">rRNA processing</keyword>
<sequence length="155" mass="17452">MKIELLLLGKTKESYIEAGIKDFSKRLRHFVPLELVHLKEKRYTNRSDHEIMALQSAVFNQAIGPDSYRVVLDRTGRAMDSEELAVLIGSLMDRGVKKAVFIIGGPLGVAPEQLAAADLVLSLSRMTFTHDLARLLLLEQLYRAFSIRAGTKYHK</sequence>
<dbReference type="CDD" id="cd18081">
    <property type="entry name" value="RlmH-like"/>
    <property type="match status" value="1"/>
</dbReference>
<keyword evidence="7" id="KW-1185">Reference proteome</keyword>
<dbReference type="PANTHER" id="PTHR33603:SF1">
    <property type="entry name" value="RIBOSOMAL RNA LARGE SUBUNIT METHYLTRANSFERASE H"/>
    <property type="match status" value="1"/>
</dbReference>
<protein>
    <recommendedName>
        <fullName evidence="5">Ribosomal RNA large subunit methyltransferase H</fullName>
        <ecNumber evidence="5">2.1.1.177</ecNumber>
    </recommendedName>
    <alternativeName>
        <fullName evidence="5">23S rRNA (pseudouridine1915-N3)-methyltransferase</fullName>
    </alternativeName>
    <alternativeName>
        <fullName evidence="5">23S rRNA m3Psi1915 methyltransferase</fullName>
    </alternativeName>
    <alternativeName>
        <fullName evidence="5">rRNA (pseudouridine-N3-)-methyltransferase RlmH</fullName>
    </alternativeName>
</protein>
<feature type="binding site" evidence="5">
    <location>
        <position position="72"/>
    </location>
    <ligand>
        <name>S-adenosyl-L-methionine</name>
        <dbReference type="ChEBI" id="CHEBI:59789"/>
    </ligand>
</feature>
<gene>
    <name evidence="5 6" type="primary">rlmH</name>
    <name evidence="6" type="ORF">DPPLL_14660</name>
</gene>
<dbReference type="EC" id="2.1.1.177" evidence="5"/>
<comment type="subunit">
    <text evidence="5">Homodimer.</text>
</comment>
<dbReference type="InterPro" id="IPR029026">
    <property type="entry name" value="tRNA_m1G_MTases_N"/>
</dbReference>
<dbReference type="EMBL" id="AP025516">
    <property type="protein sequence ID" value="BDD87101.1"/>
    <property type="molecule type" value="Genomic_DNA"/>
</dbReference>
<feature type="binding site" evidence="5">
    <location>
        <position position="104"/>
    </location>
    <ligand>
        <name>S-adenosyl-L-methionine</name>
        <dbReference type="ChEBI" id="CHEBI:59789"/>
    </ligand>
</feature>
<comment type="catalytic activity">
    <reaction evidence="5">
        <text>pseudouridine(1915) in 23S rRNA + S-adenosyl-L-methionine = N(3)-methylpseudouridine(1915) in 23S rRNA + S-adenosyl-L-homocysteine + H(+)</text>
        <dbReference type="Rhea" id="RHEA:42752"/>
        <dbReference type="Rhea" id="RHEA-COMP:10221"/>
        <dbReference type="Rhea" id="RHEA-COMP:10222"/>
        <dbReference type="ChEBI" id="CHEBI:15378"/>
        <dbReference type="ChEBI" id="CHEBI:57856"/>
        <dbReference type="ChEBI" id="CHEBI:59789"/>
        <dbReference type="ChEBI" id="CHEBI:65314"/>
        <dbReference type="ChEBI" id="CHEBI:74486"/>
        <dbReference type="EC" id="2.1.1.177"/>
    </reaction>
</comment>
<comment type="similarity">
    <text evidence="4 5">Belongs to the RNA methyltransferase RlmH family.</text>
</comment>
<evidence type="ECO:0000256" key="3">
    <source>
        <dbReference type="ARBA" id="ARBA00022691"/>
    </source>
</evidence>
<keyword evidence="2 5" id="KW-0808">Transferase</keyword>
<evidence type="ECO:0000256" key="1">
    <source>
        <dbReference type="ARBA" id="ARBA00022603"/>
    </source>
</evidence>
<evidence type="ECO:0000256" key="4">
    <source>
        <dbReference type="ARBA" id="ARBA00038303"/>
    </source>
</evidence>
<dbReference type="Pfam" id="PF02590">
    <property type="entry name" value="SPOUT_MTase"/>
    <property type="match status" value="1"/>
</dbReference>
<keyword evidence="5" id="KW-0963">Cytoplasm</keyword>
<comment type="subcellular location">
    <subcellularLocation>
        <location evidence="5">Cytoplasm</location>
    </subcellularLocation>
</comment>
<dbReference type="Gene3D" id="3.40.1280.10">
    <property type="match status" value="1"/>
</dbReference>
<reference evidence="6 7" key="1">
    <citation type="submission" date="2022-01" db="EMBL/GenBank/DDBJ databases">
        <title>Desulfofustis limnae sp. nov., a novel mesophilic sulfate-reducing bacterium isolated from marsh soil.</title>
        <authorList>
            <person name="Watanabe M."/>
            <person name="Takahashi A."/>
            <person name="Kojima H."/>
            <person name="Fukui M."/>
        </authorList>
    </citation>
    <scope>NUCLEOTIDE SEQUENCE [LARGE SCALE GENOMIC DNA]</scope>
    <source>
        <strain evidence="6 7">PPLL</strain>
    </source>
</reference>
<dbReference type="InterPro" id="IPR029028">
    <property type="entry name" value="Alpha/beta_knot_MTases"/>
</dbReference>
<dbReference type="SUPFAM" id="SSF75217">
    <property type="entry name" value="alpha/beta knot"/>
    <property type="match status" value="1"/>
</dbReference>
<dbReference type="Proteomes" id="UP000830055">
    <property type="component" value="Chromosome"/>
</dbReference>
<evidence type="ECO:0000313" key="6">
    <source>
        <dbReference type="EMBL" id="BDD87101.1"/>
    </source>
</evidence>
<name>A0ABM7W862_9BACT</name>
<dbReference type="GO" id="GO:0008168">
    <property type="term" value="F:methyltransferase activity"/>
    <property type="evidence" value="ECO:0007669"/>
    <property type="project" value="UniProtKB-KW"/>
</dbReference>
<keyword evidence="1 5" id="KW-0489">Methyltransferase</keyword>
<evidence type="ECO:0000256" key="2">
    <source>
        <dbReference type="ARBA" id="ARBA00022679"/>
    </source>
</evidence>
<evidence type="ECO:0000256" key="5">
    <source>
        <dbReference type="HAMAP-Rule" id="MF_00658"/>
    </source>
</evidence>
<organism evidence="6 7">
    <name type="scientific">Desulfofustis limnaeus</name>
    <dbReference type="NCBI Taxonomy" id="2740163"/>
    <lineage>
        <taxon>Bacteria</taxon>
        <taxon>Pseudomonadati</taxon>
        <taxon>Thermodesulfobacteriota</taxon>
        <taxon>Desulfobulbia</taxon>
        <taxon>Desulfobulbales</taxon>
        <taxon>Desulfocapsaceae</taxon>
        <taxon>Desulfofustis</taxon>
    </lineage>
</organism>
<comment type="function">
    <text evidence="5">Specifically methylates the pseudouridine at position 1915 (m3Psi1915) in 23S rRNA.</text>
</comment>
<dbReference type="InterPro" id="IPR003742">
    <property type="entry name" value="RlmH-like"/>
</dbReference>
<dbReference type="PIRSF" id="PIRSF004505">
    <property type="entry name" value="MT_bac"/>
    <property type="match status" value="1"/>
</dbReference>
<feature type="binding site" evidence="5">
    <location>
        <begin position="123"/>
        <end position="128"/>
    </location>
    <ligand>
        <name>S-adenosyl-L-methionine</name>
        <dbReference type="ChEBI" id="CHEBI:59789"/>
    </ligand>
</feature>
<proteinExistence type="inferred from homology"/>
<dbReference type="HAMAP" id="MF_00658">
    <property type="entry name" value="23SrRNA_methyltr_H"/>
    <property type="match status" value="1"/>
</dbReference>
<dbReference type="RefSeq" id="WP_284154142.1">
    <property type="nucleotide sequence ID" value="NZ_AP025516.1"/>
</dbReference>
<dbReference type="PANTHER" id="PTHR33603">
    <property type="entry name" value="METHYLTRANSFERASE"/>
    <property type="match status" value="1"/>
</dbReference>
<evidence type="ECO:0000313" key="7">
    <source>
        <dbReference type="Proteomes" id="UP000830055"/>
    </source>
</evidence>
<dbReference type="GO" id="GO:0032259">
    <property type="term" value="P:methylation"/>
    <property type="evidence" value="ECO:0007669"/>
    <property type="project" value="UniProtKB-KW"/>
</dbReference>
<keyword evidence="3 5" id="KW-0949">S-adenosyl-L-methionine</keyword>